<evidence type="ECO:0000313" key="2">
    <source>
        <dbReference type="Proteomes" id="UP001057402"/>
    </source>
</evidence>
<dbReference type="EMBL" id="CM042882">
    <property type="protein sequence ID" value="KAI4383974.1"/>
    <property type="molecule type" value="Genomic_DNA"/>
</dbReference>
<evidence type="ECO:0000313" key="1">
    <source>
        <dbReference type="EMBL" id="KAI4383974.1"/>
    </source>
</evidence>
<proteinExistence type="predicted"/>
<keyword evidence="2" id="KW-1185">Reference proteome</keyword>
<protein>
    <submittedName>
        <fullName evidence="1">Uncharacterized protein</fullName>
    </submittedName>
</protein>
<dbReference type="Proteomes" id="UP001057402">
    <property type="component" value="Chromosome 3"/>
</dbReference>
<organism evidence="1 2">
    <name type="scientific">Melastoma candidum</name>
    <dbReference type="NCBI Taxonomy" id="119954"/>
    <lineage>
        <taxon>Eukaryota</taxon>
        <taxon>Viridiplantae</taxon>
        <taxon>Streptophyta</taxon>
        <taxon>Embryophyta</taxon>
        <taxon>Tracheophyta</taxon>
        <taxon>Spermatophyta</taxon>
        <taxon>Magnoliopsida</taxon>
        <taxon>eudicotyledons</taxon>
        <taxon>Gunneridae</taxon>
        <taxon>Pentapetalae</taxon>
        <taxon>rosids</taxon>
        <taxon>malvids</taxon>
        <taxon>Myrtales</taxon>
        <taxon>Melastomataceae</taxon>
        <taxon>Melastomatoideae</taxon>
        <taxon>Melastomateae</taxon>
        <taxon>Melastoma</taxon>
    </lineage>
</organism>
<comment type="caution">
    <text evidence="1">The sequence shown here is derived from an EMBL/GenBank/DDBJ whole genome shotgun (WGS) entry which is preliminary data.</text>
</comment>
<accession>A0ACB9S293</accession>
<sequence>MSLNLNRLSSLVRNPCRTLRFPISHLPTSKSVHTFPGLVKTQRCSVDIDSPVEGPAILANTTALLSKLLWRCCAAKSFGLGKSVHARVILLGLSKDPKLRIHLVTLYAKSRDFACARELVDQSPEPDTVSWSALISGYAQNGHGEEAILAFREMRRLGLEGNEFTLPSVLKSCSLVEDLVIGRQVHGEVVVTGYEGEEFVANTLVVLYAKCGSLGIRGEASFMFEEMVSFGVKPSGFTLSSLLGACAGLEDCTLGMKVHGYLVKLGYDVDIFAKNALVDMYAKAGNLDCANLAFKEIPVPDIVSWNAIIAGCVLHEGHCEALTLFERMKRLGAVPNLFTLSSAAKACSGLELKDLARQLHSHIIKLNGESDKFLSVGIVDMYSKCNSLADAETAYESMQEKDIIVFNALLSGYSQNGEDSKVMTFFADTFKEGLGFNQTTLSALLKSAAAVKENVFCSQVHTISLKSGFISDAQVRTTLVDVYGKCGRVDDAQKAFEMAPREDVLATTALMSAYAQYGQGEESVKLYIKGLNQGVQPDPFFCSSLLNACANLSAYEQGKQAHTHILKFGFLSDIFAGNSLVNMYAKCGAIDDANHVFCKLSERGTVSWSAMISGLAQHGCAEEALEFFNKMLEAGVSPNHVTLLSVLSACNHAGLVDKAKEYFDSMVEKFGVKPMQEHYACMIDLLGRAGMLEEAMEMIQTMPFEANGHIWGAMLGAARIHKNVELGEQAAKMLFVIEPENSGTIVLLANVYASVGMWDKVAEARKFMKHSKVKKEPGMSWVEIKDKVHTFIVGDRSHDRTDEIYAKLDELGDRMKRAGYVPVVETDLHNVETTEKEKLLYHHTESQTLGGLKNLGYGVPVFAVRSPFQKYFSKHGAKCNWTATATHFCSTLFIKENLHFPSSIPLLLLHLHFIPTAKSSFTPPTIKSATMSAPAPPALLPIFFDEKWKLLKKGLLPSSRGRSSSSLAKGSKSRKCSFTRRCTRLVQEQRARFYIMRRCVTMLVCWHDYGDS</sequence>
<gene>
    <name evidence="1" type="ORF">MLD38_009751</name>
</gene>
<name>A0ACB9S293_9MYRT</name>
<reference evidence="2" key="1">
    <citation type="journal article" date="2023" name="Front. Plant Sci.">
        <title>Chromosomal-level genome assembly of Melastoma candidum provides insights into trichome evolution.</title>
        <authorList>
            <person name="Zhong Y."/>
            <person name="Wu W."/>
            <person name="Sun C."/>
            <person name="Zou P."/>
            <person name="Liu Y."/>
            <person name="Dai S."/>
            <person name="Zhou R."/>
        </authorList>
    </citation>
    <scope>NUCLEOTIDE SEQUENCE [LARGE SCALE GENOMIC DNA]</scope>
</reference>